<accession>A0A3S1C566</accession>
<protein>
    <submittedName>
        <fullName evidence="2">Uncharacterized protein</fullName>
    </submittedName>
</protein>
<evidence type="ECO:0000256" key="1">
    <source>
        <dbReference type="SAM" id="MobiDB-lite"/>
    </source>
</evidence>
<dbReference type="Proteomes" id="UP000271624">
    <property type="component" value="Unassembled WGS sequence"/>
</dbReference>
<evidence type="ECO:0000313" key="3">
    <source>
        <dbReference type="Proteomes" id="UP000271624"/>
    </source>
</evidence>
<feature type="region of interest" description="Disordered" evidence="1">
    <location>
        <begin position="1"/>
        <end position="141"/>
    </location>
</feature>
<reference evidence="2" key="1">
    <citation type="submission" date="2018-12" db="EMBL/GenBank/DDBJ databases">
        <authorList>
            <person name="Will S."/>
            <person name="Neumann-Schaal M."/>
            <person name="Henke P."/>
        </authorList>
    </citation>
    <scope>NUCLEOTIDE SEQUENCE</scope>
    <source>
        <strain evidence="2">PCC 7102</strain>
    </source>
</reference>
<dbReference type="EMBL" id="RSCL01000041">
    <property type="protein sequence ID" value="RUS95545.1"/>
    <property type="molecule type" value="Genomic_DNA"/>
</dbReference>
<feature type="compositionally biased region" description="Basic and acidic residues" evidence="1">
    <location>
        <begin position="112"/>
        <end position="122"/>
    </location>
</feature>
<evidence type="ECO:0000313" key="2">
    <source>
        <dbReference type="EMBL" id="RUS95545.1"/>
    </source>
</evidence>
<dbReference type="OrthoDB" id="511015at2"/>
<dbReference type="AlphaFoldDB" id="A0A3S1C566"/>
<keyword evidence="3" id="KW-1185">Reference proteome</keyword>
<gene>
    <name evidence="2" type="ORF">DSM106972_090210</name>
</gene>
<dbReference type="RefSeq" id="WP_127086980.1">
    <property type="nucleotide sequence ID" value="NZ_RSCL01000041.1"/>
</dbReference>
<proteinExistence type="predicted"/>
<reference evidence="2" key="2">
    <citation type="journal article" date="2019" name="Genome Biol. Evol.">
        <title>Day and night: Metabolic profiles and evolutionary relationships of six axenic non-marine cyanobacteria.</title>
        <authorList>
            <person name="Will S.E."/>
            <person name="Henke P."/>
            <person name="Boedeker C."/>
            <person name="Huang S."/>
            <person name="Brinkmann H."/>
            <person name="Rohde M."/>
            <person name="Jarek M."/>
            <person name="Friedl T."/>
            <person name="Seufert S."/>
            <person name="Schumacher M."/>
            <person name="Overmann J."/>
            <person name="Neumann-Schaal M."/>
            <person name="Petersen J."/>
        </authorList>
    </citation>
    <scope>NUCLEOTIDE SEQUENCE [LARGE SCALE GENOMIC DNA]</scope>
    <source>
        <strain evidence="2">PCC 7102</strain>
    </source>
</reference>
<sequence length="215" mass="23979">MPKSKSKSNKDSSQPETPSAPEQQLLSIKPKRPQQDVLADAEKTSPPPDSQKLLGIKPKKTEEVAPPSETQSESTSVREATQTNLKRPESALEKELTPLSQAPSESASVQKEVTENQEDRPPKPAFQKPQLKKPQPPPYKNLEEVTISSGETFIVGEQVKVTTANYGEYVVAIKFIYEAADGSVWASYSHTNKEQRHPWRWGCCRADLLKKELNE</sequence>
<feature type="compositionally biased region" description="Polar residues" evidence="1">
    <location>
        <begin position="14"/>
        <end position="26"/>
    </location>
</feature>
<feature type="compositionally biased region" description="Basic and acidic residues" evidence="1">
    <location>
        <begin position="86"/>
        <end position="96"/>
    </location>
</feature>
<organism evidence="2 3">
    <name type="scientific">Dulcicalothrix desertica PCC 7102</name>
    <dbReference type="NCBI Taxonomy" id="232991"/>
    <lineage>
        <taxon>Bacteria</taxon>
        <taxon>Bacillati</taxon>
        <taxon>Cyanobacteriota</taxon>
        <taxon>Cyanophyceae</taxon>
        <taxon>Nostocales</taxon>
        <taxon>Calotrichaceae</taxon>
        <taxon>Dulcicalothrix</taxon>
    </lineage>
</organism>
<comment type="caution">
    <text evidence="2">The sequence shown here is derived from an EMBL/GenBank/DDBJ whole genome shotgun (WGS) entry which is preliminary data.</text>
</comment>
<feature type="compositionally biased region" description="Polar residues" evidence="1">
    <location>
        <begin position="68"/>
        <end position="85"/>
    </location>
</feature>
<name>A0A3S1C566_9CYAN</name>
<feature type="compositionally biased region" description="Polar residues" evidence="1">
    <location>
        <begin position="98"/>
        <end position="111"/>
    </location>
</feature>